<gene>
    <name evidence="14" type="ORF">CcCBS67573_g00844</name>
</gene>
<feature type="region of interest" description="Disordered" evidence="13">
    <location>
        <begin position="1"/>
        <end position="68"/>
    </location>
</feature>
<evidence type="ECO:0000256" key="4">
    <source>
        <dbReference type="ARBA" id="ARBA00022478"/>
    </source>
</evidence>
<comment type="caution">
    <text evidence="14">The sequence shown here is derived from an EMBL/GenBank/DDBJ whole genome shotgun (WGS) entry which is preliminary data.</text>
</comment>
<dbReference type="Pfam" id="PF01896">
    <property type="entry name" value="DNA_primase_S"/>
    <property type="match status" value="1"/>
</dbReference>
<evidence type="ECO:0000256" key="11">
    <source>
        <dbReference type="ARBA" id="ARBA00023163"/>
    </source>
</evidence>
<evidence type="ECO:0000256" key="2">
    <source>
        <dbReference type="ARBA" id="ARBA00001946"/>
    </source>
</evidence>
<dbReference type="AlphaFoldDB" id="A0A507FSR6"/>
<dbReference type="GO" id="GO:0006269">
    <property type="term" value="P:DNA replication, synthesis of primer"/>
    <property type="evidence" value="ECO:0007669"/>
    <property type="project" value="UniProtKB-KW"/>
</dbReference>
<dbReference type="Gene3D" id="3.90.920.10">
    <property type="entry name" value="DNA primase, PRIM domain"/>
    <property type="match status" value="1"/>
</dbReference>
<comment type="cofactor">
    <cofactor evidence="1">
        <name>Mn(2+)</name>
        <dbReference type="ChEBI" id="CHEBI:29035"/>
    </cofactor>
</comment>
<proteinExistence type="inferred from homology"/>
<evidence type="ECO:0000313" key="15">
    <source>
        <dbReference type="Proteomes" id="UP000320333"/>
    </source>
</evidence>
<evidence type="ECO:0000256" key="6">
    <source>
        <dbReference type="ARBA" id="ARBA00022679"/>
    </source>
</evidence>
<dbReference type="InterPro" id="IPR002755">
    <property type="entry name" value="DNA_primase_S"/>
</dbReference>
<evidence type="ECO:0000256" key="7">
    <source>
        <dbReference type="ARBA" id="ARBA00022695"/>
    </source>
</evidence>
<dbReference type="FunFam" id="3.90.920.10:FF:000001">
    <property type="entry name" value="DNA primase"/>
    <property type="match status" value="1"/>
</dbReference>
<evidence type="ECO:0000256" key="1">
    <source>
        <dbReference type="ARBA" id="ARBA00001936"/>
    </source>
</evidence>
<keyword evidence="8 12" id="KW-0235">DNA replication</keyword>
<dbReference type="EMBL" id="QEAP01000012">
    <property type="protein sequence ID" value="TPX77917.1"/>
    <property type="molecule type" value="Genomic_DNA"/>
</dbReference>
<dbReference type="STRING" id="246404.A0A507FSR6"/>
<evidence type="ECO:0000256" key="13">
    <source>
        <dbReference type="SAM" id="MobiDB-lite"/>
    </source>
</evidence>
<comment type="similarity">
    <text evidence="3 12">Belongs to the eukaryotic-type primase small subunit family.</text>
</comment>
<dbReference type="GO" id="GO:0046872">
    <property type="term" value="F:metal ion binding"/>
    <property type="evidence" value="ECO:0007669"/>
    <property type="project" value="UniProtKB-KW"/>
</dbReference>
<reference evidence="14 15" key="1">
    <citation type="journal article" date="2019" name="Sci. Rep.">
        <title>Comparative genomics of chytrid fungi reveal insights into the obligate biotrophic and pathogenic lifestyle of Synchytrium endobioticum.</title>
        <authorList>
            <person name="van de Vossenberg B.T.L.H."/>
            <person name="Warris S."/>
            <person name="Nguyen H.D.T."/>
            <person name="van Gent-Pelzer M.P.E."/>
            <person name="Joly D.L."/>
            <person name="van de Geest H.C."/>
            <person name="Bonants P.J.M."/>
            <person name="Smith D.S."/>
            <person name="Levesque C.A."/>
            <person name="van der Lee T.A.J."/>
        </authorList>
    </citation>
    <scope>NUCLEOTIDE SEQUENCE [LARGE SCALE GENOMIC DNA]</scope>
    <source>
        <strain evidence="14 15">CBS 675.73</strain>
    </source>
</reference>
<keyword evidence="9" id="KW-0479">Metal-binding</keyword>
<organism evidence="14 15">
    <name type="scientific">Chytriomyces confervae</name>
    <dbReference type="NCBI Taxonomy" id="246404"/>
    <lineage>
        <taxon>Eukaryota</taxon>
        <taxon>Fungi</taxon>
        <taxon>Fungi incertae sedis</taxon>
        <taxon>Chytridiomycota</taxon>
        <taxon>Chytridiomycota incertae sedis</taxon>
        <taxon>Chytridiomycetes</taxon>
        <taxon>Chytridiales</taxon>
        <taxon>Chytriomycetaceae</taxon>
        <taxon>Chytriomyces</taxon>
    </lineage>
</organism>
<keyword evidence="15" id="KW-1185">Reference proteome</keyword>
<evidence type="ECO:0000256" key="10">
    <source>
        <dbReference type="ARBA" id="ARBA00022833"/>
    </source>
</evidence>
<dbReference type="OrthoDB" id="19606at2759"/>
<name>A0A507FSR6_9FUNG</name>
<keyword evidence="7" id="KW-0548">Nucleotidyltransferase</keyword>
<keyword evidence="10" id="KW-0862">Zinc</keyword>
<dbReference type="GO" id="GO:0003899">
    <property type="term" value="F:DNA-directed RNA polymerase activity"/>
    <property type="evidence" value="ECO:0007669"/>
    <property type="project" value="InterPro"/>
</dbReference>
<evidence type="ECO:0000256" key="8">
    <source>
        <dbReference type="ARBA" id="ARBA00022705"/>
    </source>
</evidence>
<dbReference type="PANTHER" id="PTHR10536">
    <property type="entry name" value="DNA PRIMASE SMALL SUBUNIT"/>
    <property type="match status" value="1"/>
</dbReference>
<protein>
    <recommendedName>
        <fullName evidence="12">DNA primase</fullName>
        <ecNumber evidence="12">2.7.7.-</ecNumber>
    </recommendedName>
</protein>
<keyword evidence="11" id="KW-0804">Transcription</keyword>
<dbReference type="Proteomes" id="UP000320333">
    <property type="component" value="Unassembled WGS sequence"/>
</dbReference>
<evidence type="ECO:0000256" key="9">
    <source>
        <dbReference type="ARBA" id="ARBA00022723"/>
    </source>
</evidence>
<comment type="cofactor">
    <cofactor evidence="2">
        <name>Mg(2+)</name>
        <dbReference type="ChEBI" id="CHEBI:18420"/>
    </cofactor>
</comment>
<accession>A0A507FSR6</accession>
<evidence type="ECO:0000256" key="5">
    <source>
        <dbReference type="ARBA" id="ARBA00022515"/>
    </source>
</evidence>
<evidence type="ECO:0000256" key="3">
    <source>
        <dbReference type="ARBA" id="ARBA00009762"/>
    </source>
</evidence>
<dbReference type="NCBIfam" id="TIGR00335">
    <property type="entry name" value="primase_sml"/>
    <property type="match status" value="1"/>
</dbReference>
<keyword evidence="5 12" id="KW-0639">Primosome</keyword>
<evidence type="ECO:0000256" key="12">
    <source>
        <dbReference type="RuleBase" id="RU003514"/>
    </source>
</evidence>
<dbReference type="EC" id="2.7.7.-" evidence="12"/>
<evidence type="ECO:0000313" key="14">
    <source>
        <dbReference type="EMBL" id="TPX77917.1"/>
    </source>
</evidence>
<keyword evidence="4 12" id="KW-0240">DNA-directed RNA polymerase</keyword>
<dbReference type="GO" id="GO:0005658">
    <property type="term" value="C:alpha DNA polymerase:primase complex"/>
    <property type="evidence" value="ECO:0007669"/>
    <property type="project" value="UniProtKB-ARBA"/>
</dbReference>
<feature type="compositionally biased region" description="Low complexity" evidence="13">
    <location>
        <begin position="1"/>
        <end position="17"/>
    </location>
</feature>
<dbReference type="InterPro" id="IPR014052">
    <property type="entry name" value="DNA_primase_ssu_euk/arc"/>
</dbReference>
<feature type="compositionally biased region" description="Acidic residues" evidence="13">
    <location>
        <begin position="33"/>
        <end position="43"/>
    </location>
</feature>
<sequence>MDGIASQPGSPAAASSPTTNRLDSKAEAATDSNDIEMDFDDETPLTFKPKEEQIPALPSSPPKKQTELSSGIDMDFNQLLAIFYDCIFPFREFYRWLHYGGVQKNYFLHRELSFTLSNDAYLRFKSFKDGDEMKAEILKLCPIKIDIGAVYNSEPKKRATVKDGAFKPIERELVFDIDMTDYDPIRSCCSGADICRKCWDFMTVSIKIIDRALQDDFGFKHRLWVYSGRRGVHCWVCDDRARKLTAESRRAIVNYLEVVKGGEETTRKVNLSSKGLHPSLRKANEILNPVFTQRIMNNQDILTNPEKWKNVIALIPDDDTRKRLSESWSKSNVTPAVKWGNILAEIKALSKKKPSAATAVMEIIFQHSYPRLDSNVSVGLNHLLKSPFCVHPKTGRVCIPIDPKKADSFDPFQAPKVSDLVEQIADFDLSNPESARTVPHYQKTSMKAHVEYFRKFVEELEEEAKEVFRARRAEEDKKLQF</sequence>
<dbReference type="SUPFAM" id="SSF56747">
    <property type="entry name" value="Prim-pol domain"/>
    <property type="match status" value="1"/>
</dbReference>
<dbReference type="CDD" id="cd04860">
    <property type="entry name" value="AE_Prim_S"/>
    <property type="match status" value="1"/>
</dbReference>
<keyword evidence="6 12" id="KW-0808">Transferase</keyword>